<comment type="caution">
    <text evidence="1">The sequence shown here is derived from an EMBL/GenBank/DDBJ whole genome shotgun (WGS) entry which is preliminary data.</text>
</comment>
<dbReference type="Proteomes" id="UP000054630">
    <property type="component" value="Unassembled WGS sequence"/>
</dbReference>
<reference evidence="1 2" key="1">
    <citation type="submission" date="2015-01" db="EMBL/GenBank/DDBJ databases">
        <title>Evolution of Trichinella species and genotypes.</title>
        <authorList>
            <person name="Korhonen P.K."/>
            <person name="Edoardo P."/>
            <person name="Giuseppe L.R."/>
            <person name="Gasser R.B."/>
        </authorList>
    </citation>
    <scope>NUCLEOTIDE SEQUENCE [LARGE SCALE GENOMIC DNA]</scope>
    <source>
        <strain evidence="1">ISS37</strain>
    </source>
</reference>
<name>A0A0V0RB54_9BILA</name>
<accession>A0A0V0RB54</accession>
<organism evidence="1 2">
    <name type="scientific">Trichinella nelsoni</name>
    <dbReference type="NCBI Taxonomy" id="6336"/>
    <lineage>
        <taxon>Eukaryota</taxon>
        <taxon>Metazoa</taxon>
        <taxon>Ecdysozoa</taxon>
        <taxon>Nematoda</taxon>
        <taxon>Enoplea</taxon>
        <taxon>Dorylaimia</taxon>
        <taxon>Trichinellida</taxon>
        <taxon>Trichinellidae</taxon>
        <taxon>Trichinella</taxon>
    </lineage>
</organism>
<protein>
    <submittedName>
        <fullName evidence="1">Uncharacterized protein</fullName>
    </submittedName>
</protein>
<keyword evidence="2" id="KW-1185">Reference proteome</keyword>
<sequence>MLLRDQDSFCELLFGSSTHRYCAALNAAIFSFHIGTRTQI</sequence>
<dbReference type="EMBL" id="JYDL01001486">
    <property type="protein sequence ID" value="KRX11750.1"/>
    <property type="molecule type" value="Genomic_DNA"/>
</dbReference>
<proteinExistence type="predicted"/>
<evidence type="ECO:0000313" key="2">
    <source>
        <dbReference type="Proteomes" id="UP000054630"/>
    </source>
</evidence>
<gene>
    <name evidence="1" type="ORF">T07_11784</name>
</gene>
<dbReference type="AlphaFoldDB" id="A0A0V0RB54"/>
<evidence type="ECO:0000313" key="1">
    <source>
        <dbReference type="EMBL" id="KRX11750.1"/>
    </source>
</evidence>